<feature type="compositionally biased region" description="Low complexity" evidence="6">
    <location>
        <begin position="787"/>
        <end position="814"/>
    </location>
</feature>
<feature type="compositionally biased region" description="Polar residues" evidence="6">
    <location>
        <begin position="751"/>
        <end position="769"/>
    </location>
</feature>
<keyword evidence="4" id="KW-0804">Transcription</keyword>
<dbReference type="PANTHER" id="PTHR47338">
    <property type="entry name" value="ZN(II)2CYS6 TRANSCRIPTION FACTOR (EUROFUNG)-RELATED"/>
    <property type="match status" value="1"/>
</dbReference>
<dbReference type="PANTHER" id="PTHR47338:SF5">
    <property type="entry name" value="ZN(II)2CYS6 TRANSCRIPTION FACTOR (EUROFUNG)"/>
    <property type="match status" value="1"/>
</dbReference>
<dbReference type="Proteomes" id="UP000053477">
    <property type="component" value="Unassembled WGS sequence"/>
</dbReference>
<dbReference type="PROSITE" id="PS50048">
    <property type="entry name" value="ZN2_CY6_FUNGAL_2"/>
    <property type="match status" value="1"/>
</dbReference>
<reference evidence="8 9" key="1">
    <citation type="submission" date="2015-04" db="EMBL/GenBank/DDBJ databases">
        <title>Complete genome sequence of Schizopora paradoxa KUC8140, a cosmopolitan wood degrader in East Asia.</title>
        <authorList>
            <consortium name="DOE Joint Genome Institute"/>
            <person name="Min B."/>
            <person name="Park H."/>
            <person name="Jang Y."/>
            <person name="Kim J.-J."/>
            <person name="Kim K.H."/>
            <person name="Pangilinan J."/>
            <person name="Lipzen A."/>
            <person name="Riley R."/>
            <person name="Grigoriev I.V."/>
            <person name="Spatafora J.W."/>
            <person name="Choi I.-G."/>
        </authorList>
    </citation>
    <scope>NUCLEOTIDE SEQUENCE [LARGE SCALE GENOMIC DNA]</scope>
    <source>
        <strain evidence="8 9">KUC8140</strain>
    </source>
</reference>
<dbReference type="CDD" id="cd00067">
    <property type="entry name" value="GAL4"/>
    <property type="match status" value="1"/>
</dbReference>
<dbReference type="Pfam" id="PF04082">
    <property type="entry name" value="Fungal_trans"/>
    <property type="match status" value="1"/>
</dbReference>
<dbReference type="InParanoid" id="A0A0H2S4J7"/>
<feature type="region of interest" description="Disordered" evidence="6">
    <location>
        <begin position="708"/>
        <end position="728"/>
    </location>
</feature>
<dbReference type="EMBL" id="KQ085889">
    <property type="protein sequence ID" value="KLO19067.1"/>
    <property type="molecule type" value="Genomic_DNA"/>
</dbReference>
<feature type="compositionally biased region" description="Polar residues" evidence="6">
    <location>
        <begin position="169"/>
        <end position="196"/>
    </location>
</feature>
<keyword evidence="9" id="KW-1185">Reference proteome</keyword>
<organism evidence="8 9">
    <name type="scientific">Schizopora paradoxa</name>
    <dbReference type="NCBI Taxonomy" id="27342"/>
    <lineage>
        <taxon>Eukaryota</taxon>
        <taxon>Fungi</taxon>
        <taxon>Dikarya</taxon>
        <taxon>Basidiomycota</taxon>
        <taxon>Agaricomycotina</taxon>
        <taxon>Agaricomycetes</taxon>
        <taxon>Hymenochaetales</taxon>
        <taxon>Schizoporaceae</taxon>
        <taxon>Schizopora</taxon>
    </lineage>
</organism>
<evidence type="ECO:0000256" key="5">
    <source>
        <dbReference type="ARBA" id="ARBA00023242"/>
    </source>
</evidence>
<dbReference type="Pfam" id="PF00172">
    <property type="entry name" value="Zn_clus"/>
    <property type="match status" value="1"/>
</dbReference>
<dbReference type="GO" id="GO:0005634">
    <property type="term" value="C:nucleus"/>
    <property type="evidence" value="ECO:0007669"/>
    <property type="project" value="UniProtKB-SubCell"/>
</dbReference>
<dbReference type="STRING" id="27342.A0A0H2S4J7"/>
<feature type="compositionally biased region" description="Polar residues" evidence="6">
    <location>
        <begin position="138"/>
        <end position="149"/>
    </location>
</feature>
<evidence type="ECO:0000313" key="8">
    <source>
        <dbReference type="EMBL" id="KLO19067.1"/>
    </source>
</evidence>
<comment type="subcellular location">
    <subcellularLocation>
        <location evidence="1">Nucleus</location>
    </subcellularLocation>
</comment>
<feature type="domain" description="Zn(2)-C6 fungal-type" evidence="7">
    <location>
        <begin position="37"/>
        <end position="66"/>
    </location>
</feature>
<dbReference type="SUPFAM" id="SSF57701">
    <property type="entry name" value="Zn2/Cys6 DNA-binding domain"/>
    <property type="match status" value="1"/>
</dbReference>
<evidence type="ECO:0000313" key="9">
    <source>
        <dbReference type="Proteomes" id="UP000053477"/>
    </source>
</evidence>
<evidence type="ECO:0000256" key="1">
    <source>
        <dbReference type="ARBA" id="ARBA00004123"/>
    </source>
</evidence>
<dbReference type="InterPro" id="IPR036864">
    <property type="entry name" value="Zn2-C6_fun-type_DNA-bd_sf"/>
</dbReference>
<dbReference type="GO" id="GO:0003677">
    <property type="term" value="F:DNA binding"/>
    <property type="evidence" value="ECO:0007669"/>
    <property type="project" value="InterPro"/>
</dbReference>
<name>A0A0H2S4J7_9AGAM</name>
<dbReference type="InterPro" id="IPR007219">
    <property type="entry name" value="XnlR_reg_dom"/>
</dbReference>
<feature type="compositionally biased region" description="Polar residues" evidence="6">
    <location>
        <begin position="848"/>
        <end position="864"/>
    </location>
</feature>
<dbReference type="CDD" id="cd12148">
    <property type="entry name" value="fungal_TF_MHR"/>
    <property type="match status" value="1"/>
</dbReference>
<feature type="compositionally biased region" description="Basic residues" evidence="6">
    <location>
        <begin position="881"/>
        <end position="890"/>
    </location>
</feature>
<gene>
    <name evidence="8" type="ORF">SCHPADRAFT_993079</name>
</gene>
<dbReference type="GO" id="GO:0000981">
    <property type="term" value="F:DNA-binding transcription factor activity, RNA polymerase II-specific"/>
    <property type="evidence" value="ECO:0007669"/>
    <property type="project" value="InterPro"/>
</dbReference>
<feature type="region of interest" description="Disordered" evidence="6">
    <location>
        <begin position="138"/>
        <end position="205"/>
    </location>
</feature>
<accession>A0A0H2S4J7</accession>
<dbReference type="Gene3D" id="4.10.240.10">
    <property type="entry name" value="Zn(2)-C6 fungal-type DNA-binding domain"/>
    <property type="match status" value="1"/>
</dbReference>
<keyword evidence="2" id="KW-0479">Metal-binding</keyword>
<dbReference type="InterPro" id="IPR001138">
    <property type="entry name" value="Zn2Cys6_DnaBD"/>
</dbReference>
<dbReference type="InterPro" id="IPR050815">
    <property type="entry name" value="TF_fung"/>
</dbReference>
<dbReference type="AlphaFoldDB" id="A0A0H2S4J7"/>
<dbReference type="SMART" id="SM00066">
    <property type="entry name" value="GAL4"/>
    <property type="match status" value="1"/>
</dbReference>
<evidence type="ECO:0000256" key="2">
    <source>
        <dbReference type="ARBA" id="ARBA00022723"/>
    </source>
</evidence>
<dbReference type="OrthoDB" id="2123952at2759"/>
<evidence type="ECO:0000256" key="4">
    <source>
        <dbReference type="ARBA" id="ARBA00023163"/>
    </source>
</evidence>
<dbReference type="PROSITE" id="PS00463">
    <property type="entry name" value="ZN2_CY6_FUNGAL_1"/>
    <property type="match status" value="1"/>
</dbReference>
<evidence type="ECO:0000256" key="3">
    <source>
        <dbReference type="ARBA" id="ARBA00023015"/>
    </source>
</evidence>
<dbReference type="GO" id="GO:0008270">
    <property type="term" value="F:zinc ion binding"/>
    <property type="evidence" value="ECO:0007669"/>
    <property type="project" value="InterPro"/>
</dbReference>
<dbReference type="GO" id="GO:0006351">
    <property type="term" value="P:DNA-templated transcription"/>
    <property type="evidence" value="ECO:0007669"/>
    <property type="project" value="InterPro"/>
</dbReference>
<keyword evidence="5" id="KW-0539">Nucleus</keyword>
<feature type="region of interest" description="Disordered" evidence="6">
    <location>
        <begin position="740"/>
        <end position="890"/>
    </location>
</feature>
<feature type="region of interest" description="Disordered" evidence="6">
    <location>
        <begin position="622"/>
        <end position="648"/>
    </location>
</feature>
<keyword evidence="3" id="KW-0805">Transcription regulation</keyword>
<sequence>MSSAPHRIQQDTSAELDPKIINAASFKGPKRKRLLKACDACHKSKRRCDGTAPCSNCYFASKECTYTDGSGRAVPAPNAPRPELVASSSTSVGPSAGLNVFPHQLQSPDTMLSGPLTTAPLRYPNLIATAGAHASTFHVQTTPGGSQQDVGARPHPRKRAREQQDAEGASQNYKVDSTEQSYAHAQSRSHEVPQTTLSHWSLSSAGGSMSSQPDFDRSVMRELVNLFFAHCHPHRLIIHSPTFLNDLYLDRVPGYLLNAVCALAAPLSRNPRVRRLPVRQAGLQFAKAAHDAMFDDHEKLKVPIHLQTAQALALLQSYLIYESGRMEGEFQYFNLAFSILDNLNIHSPAPPPSSGNESISSFPIDPNHPILTPMPSPELWINAVQRECARRTFWFMHLVELLGFMFVRRRPTHSPRALRRNMTALDTHKFAGTQATKGESPLQNSQTDGLRIRLPCSEAEFEVSVYSALPEYLNSPAPRSRNASEFGHLIRITTILVEIEECNVEEVDAASIGECEERLKAWATSLSEHLQYSDVNLEFQLSLWETSSNTTTWCFCFMHVLHACCILALNDISRRLGHEQSHEYGSALDAVLKIMTGIGPRARNSIIMGSVLWLQHCGPHARPNGANGSPEGGTIHAHRTLSKPPNVPELQSNIEGWLKEWEEIWGPLPEGHMQTIPAQEKQDEQQSVSMGLSDRQWAVPEVVIDPLLRNESESEQRNSAAKGGSQALSLTSLPSLKASGLLDVVPPPEDTGSSAGRTSPWSATASSVSPRMPLRSPALLQHPHLTPNPSASPSSPLPSTSSSRSLDPSSISSQDRSRGAIDPYAPSGAPQMHFVGDEGSSDRGSDYLPNNRQWSDARTQQPSLRTPPILVPSHNDLRTQSPRRKRPGSS</sequence>
<proteinExistence type="predicted"/>
<evidence type="ECO:0000256" key="6">
    <source>
        <dbReference type="SAM" id="MobiDB-lite"/>
    </source>
</evidence>
<evidence type="ECO:0000259" key="7">
    <source>
        <dbReference type="PROSITE" id="PS50048"/>
    </source>
</evidence>
<protein>
    <recommendedName>
        <fullName evidence="7">Zn(2)-C6 fungal-type domain-containing protein</fullName>
    </recommendedName>
</protein>